<proteinExistence type="predicted"/>
<evidence type="ECO:0000313" key="1">
    <source>
        <dbReference type="Proteomes" id="UP000887579"/>
    </source>
</evidence>
<evidence type="ECO:0000313" key="2">
    <source>
        <dbReference type="WBParaSite" id="ES5_v2.g26922.t1"/>
    </source>
</evidence>
<organism evidence="1 2">
    <name type="scientific">Panagrolaimus sp. ES5</name>
    <dbReference type="NCBI Taxonomy" id="591445"/>
    <lineage>
        <taxon>Eukaryota</taxon>
        <taxon>Metazoa</taxon>
        <taxon>Ecdysozoa</taxon>
        <taxon>Nematoda</taxon>
        <taxon>Chromadorea</taxon>
        <taxon>Rhabditida</taxon>
        <taxon>Tylenchina</taxon>
        <taxon>Panagrolaimomorpha</taxon>
        <taxon>Panagrolaimoidea</taxon>
        <taxon>Panagrolaimidae</taxon>
        <taxon>Panagrolaimus</taxon>
    </lineage>
</organism>
<protein>
    <submittedName>
        <fullName evidence="2">OTU domain-containing protein</fullName>
    </submittedName>
</protein>
<dbReference type="Proteomes" id="UP000887579">
    <property type="component" value="Unplaced"/>
</dbReference>
<sequence>MDQLFEESDFDKPVNDYLNAENNSAIQLNNSYQRIDFLQNNEVNSLSSSMPPIDIDTTAVVQLHDPHQSPASVKNFDVAVKEEKCNAVPSKINEKHPLYDKYSNPPTEDWCRQACDILGLPFKQFLHRCIKGLNIARCIPKNSRWVEADGNCGYRTIALLICGDEECHEIVRHAIANYMISNINPEIENFQPGSREAAIRKRQVVTVGLVERLGTGQHYWFGTEDMGILAFMLDVNIICWVDAYKCWCWFSKSQFYNLDMHSFDEQKPTIFMRQVGVDHFVPVLELKCLDDHINQQMHVNQRQNDPLEASTKTITVDSSNPSADESVIVEATVKKTNEELRNMKHPVFDYEPPTRQWLFQTCNIHGIPFDHNIFLKAQPVDDVYYWRPDPDSTISTEMNGHCGFFSLSIIHTGSPNHHGRIRLLIAKHILANLNILKNQMFG</sequence>
<reference evidence="2" key="1">
    <citation type="submission" date="2022-11" db="UniProtKB">
        <authorList>
            <consortium name="WormBaseParasite"/>
        </authorList>
    </citation>
    <scope>IDENTIFICATION</scope>
</reference>
<name>A0AC34GB64_9BILA</name>
<dbReference type="WBParaSite" id="ES5_v2.g26922.t1">
    <property type="protein sequence ID" value="ES5_v2.g26922.t1"/>
    <property type="gene ID" value="ES5_v2.g26922"/>
</dbReference>
<accession>A0AC34GB64</accession>